<evidence type="ECO:0000256" key="2">
    <source>
        <dbReference type="SAM" id="SignalP"/>
    </source>
</evidence>
<sequence length="92" mass="10261">MKTSLPLVAAAIVLLLVMARVEGIRLDSESHEAFSNQMVHKSGEMAIKDTDSGPSGEKMEENISEEKDRAGHRLPEIHVDYYGPRGHQSRHH</sequence>
<feature type="chain" id="PRO_5044856771" evidence="2">
    <location>
        <begin position="24"/>
        <end position="92"/>
    </location>
</feature>
<evidence type="ECO:0000313" key="4">
    <source>
        <dbReference type="Proteomes" id="UP001497457"/>
    </source>
</evidence>
<protein>
    <submittedName>
        <fullName evidence="3">Uncharacterized protein</fullName>
    </submittedName>
</protein>
<keyword evidence="4" id="KW-1185">Reference proteome</keyword>
<accession>A0ABC9E6U5</accession>
<dbReference type="AlphaFoldDB" id="A0ABC9E6U5"/>
<evidence type="ECO:0000256" key="1">
    <source>
        <dbReference type="SAM" id="MobiDB-lite"/>
    </source>
</evidence>
<name>A0ABC9E6U5_9POAL</name>
<feature type="signal peptide" evidence="2">
    <location>
        <begin position="1"/>
        <end position="23"/>
    </location>
</feature>
<keyword evidence="2" id="KW-0732">Signal</keyword>
<feature type="region of interest" description="Disordered" evidence="1">
    <location>
        <begin position="35"/>
        <end position="92"/>
    </location>
</feature>
<gene>
    <name evidence="3" type="ORF">URODEC1_LOCUS92111</name>
</gene>
<proteinExistence type="predicted"/>
<evidence type="ECO:0000313" key="3">
    <source>
        <dbReference type="EMBL" id="CAL5051388.1"/>
    </source>
</evidence>
<dbReference type="Proteomes" id="UP001497457">
    <property type="component" value="Chromosome 36b"/>
</dbReference>
<dbReference type="EMBL" id="OZ075146">
    <property type="protein sequence ID" value="CAL5051388.1"/>
    <property type="molecule type" value="Genomic_DNA"/>
</dbReference>
<reference evidence="3" key="1">
    <citation type="submission" date="2024-10" db="EMBL/GenBank/DDBJ databases">
        <authorList>
            <person name="Ryan C."/>
        </authorList>
    </citation>
    <scope>NUCLEOTIDE SEQUENCE [LARGE SCALE GENOMIC DNA]</scope>
</reference>
<organism evidence="3 4">
    <name type="scientific">Urochloa decumbens</name>
    <dbReference type="NCBI Taxonomy" id="240449"/>
    <lineage>
        <taxon>Eukaryota</taxon>
        <taxon>Viridiplantae</taxon>
        <taxon>Streptophyta</taxon>
        <taxon>Embryophyta</taxon>
        <taxon>Tracheophyta</taxon>
        <taxon>Spermatophyta</taxon>
        <taxon>Magnoliopsida</taxon>
        <taxon>Liliopsida</taxon>
        <taxon>Poales</taxon>
        <taxon>Poaceae</taxon>
        <taxon>PACMAD clade</taxon>
        <taxon>Panicoideae</taxon>
        <taxon>Panicodae</taxon>
        <taxon>Paniceae</taxon>
        <taxon>Melinidinae</taxon>
        <taxon>Urochloa</taxon>
    </lineage>
</organism>
<feature type="compositionally biased region" description="Basic and acidic residues" evidence="1">
    <location>
        <begin position="41"/>
        <end position="79"/>
    </location>
</feature>